<feature type="compositionally biased region" description="Basic and acidic residues" evidence="3">
    <location>
        <begin position="68"/>
        <end position="90"/>
    </location>
</feature>
<dbReference type="PANTHER" id="PTHR37042">
    <property type="entry name" value="OUTER MEMBRANE PROTEIN RV1973"/>
    <property type="match status" value="1"/>
</dbReference>
<feature type="region of interest" description="Disordered" evidence="3">
    <location>
        <begin position="1"/>
        <end position="92"/>
    </location>
</feature>
<dbReference type="PANTHER" id="PTHR37042:SF4">
    <property type="entry name" value="OUTER MEMBRANE PROTEIN RV1973"/>
    <property type="match status" value="1"/>
</dbReference>
<keyword evidence="4" id="KW-1133">Transmembrane helix</keyword>
<organism evidence="5 6">
    <name type="scientific">Trujillonella endophytica</name>
    <dbReference type="NCBI Taxonomy" id="673521"/>
    <lineage>
        <taxon>Bacteria</taxon>
        <taxon>Bacillati</taxon>
        <taxon>Actinomycetota</taxon>
        <taxon>Actinomycetes</taxon>
        <taxon>Geodermatophilales</taxon>
        <taxon>Geodermatophilaceae</taxon>
        <taxon>Trujillonella</taxon>
    </lineage>
</organism>
<comment type="subcellular location">
    <subcellularLocation>
        <location evidence="1">Membrane</location>
    </subcellularLocation>
</comment>
<evidence type="ECO:0000313" key="5">
    <source>
        <dbReference type="EMBL" id="SEO67149.1"/>
    </source>
</evidence>
<dbReference type="RefSeq" id="WP_091941152.1">
    <property type="nucleotide sequence ID" value="NZ_FOEE01000003.1"/>
</dbReference>
<dbReference type="EMBL" id="FOEE01000003">
    <property type="protein sequence ID" value="SEO67149.1"/>
    <property type="molecule type" value="Genomic_DNA"/>
</dbReference>
<evidence type="ECO:0008006" key="7">
    <source>
        <dbReference type="Google" id="ProtNLM"/>
    </source>
</evidence>
<gene>
    <name evidence="5" type="ORF">SAMN05660991_01186</name>
</gene>
<name>A0A1H8RKR5_9ACTN</name>
<keyword evidence="4" id="KW-0812">Transmembrane</keyword>
<dbReference type="GO" id="GO:0016020">
    <property type="term" value="C:membrane"/>
    <property type="evidence" value="ECO:0007669"/>
    <property type="project" value="UniProtKB-SubCell"/>
</dbReference>
<dbReference type="OrthoDB" id="5192320at2"/>
<evidence type="ECO:0000313" key="6">
    <source>
        <dbReference type="Proteomes" id="UP000198960"/>
    </source>
</evidence>
<dbReference type="STRING" id="673521.SAMN05660991_01186"/>
<keyword evidence="6" id="KW-1185">Reference proteome</keyword>
<evidence type="ECO:0000256" key="3">
    <source>
        <dbReference type="SAM" id="MobiDB-lite"/>
    </source>
</evidence>
<feature type="transmembrane region" description="Helical" evidence="4">
    <location>
        <begin position="99"/>
        <end position="119"/>
    </location>
</feature>
<evidence type="ECO:0000256" key="4">
    <source>
        <dbReference type="SAM" id="Phobius"/>
    </source>
</evidence>
<dbReference type="AlphaFoldDB" id="A0A1H8RKR5"/>
<keyword evidence="2 4" id="KW-0472">Membrane</keyword>
<dbReference type="Proteomes" id="UP000198960">
    <property type="component" value="Unassembled WGS sequence"/>
</dbReference>
<feature type="compositionally biased region" description="Basic and acidic residues" evidence="3">
    <location>
        <begin position="1"/>
        <end position="10"/>
    </location>
</feature>
<reference evidence="6" key="1">
    <citation type="submission" date="2016-10" db="EMBL/GenBank/DDBJ databases">
        <authorList>
            <person name="Varghese N."/>
            <person name="Submissions S."/>
        </authorList>
    </citation>
    <scope>NUCLEOTIDE SEQUENCE [LARGE SCALE GENOMIC DNA]</scope>
    <source>
        <strain evidence="6">DSM 45413</strain>
    </source>
</reference>
<evidence type="ECO:0000256" key="2">
    <source>
        <dbReference type="ARBA" id="ARBA00023136"/>
    </source>
</evidence>
<accession>A0A1H8RKR5</accession>
<sequence>MSDGPDERPRPTPRPRASAAPRPSPRPRVAGSRRERDEATAGEGTRPARPSPRPRSTAGAEPPATPIEKARPGRGSRSDREPRRARDHRAARARGRVPVVAVLSVLCVLAAGAAALLWWRGPDRTHVDPDLFTAAQENVEAVYRYDYRDSAGSVAGQLDVLTGDLRSRYEAEAEGALIDTYEQVSATIRYDVRDVAVQQVDDDQQEATLVVFGQLVAKSVNSGTQPAPEGSECVVTPEGEQSCVRTVQIRMVRADDEWRISELTVLTTG</sequence>
<protein>
    <recommendedName>
        <fullName evidence="7">Mce-associated membrane protein</fullName>
    </recommendedName>
</protein>
<evidence type="ECO:0000256" key="1">
    <source>
        <dbReference type="ARBA" id="ARBA00004370"/>
    </source>
</evidence>
<proteinExistence type="predicted"/>